<keyword evidence="1" id="KW-0812">Transmembrane</keyword>
<protein>
    <submittedName>
        <fullName evidence="2">Uncharacterized protein</fullName>
    </submittedName>
</protein>
<dbReference type="EMBL" id="LQOT01000076">
    <property type="protein sequence ID" value="ORV39750.1"/>
    <property type="molecule type" value="Genomic_DNA"/>
</dbReference>
<evidence type="ECO:0000313" key="3">
    <source>
        <dbReference type="Proteomes" id="UP000193465"/>
    </source>
</evidence>
<accession>A0A1X1T5E1</accession>
<evidence type="ECO:0000313" key="2">
    <source>
        <dbReference type="EMBL" id="ORV39750.1"/>
    </source>
</evidence>
<feature type="transmembrane region" description="Helical" evidence="1">
    <location>
        <begin position="42"/>
        <end position="66"/>
    </location>
</feature>
<evidence type="ECO:0000256" key="1">
    <source>
        <dbReference type="SAM" id="Phobius"/>
    </source>
</evidence>
<keyword evidence="1" id="KW-1133">Transmembrane helix</keyword>
<comment type="caution">
    <text evidence="2">The sequence shown here is derived from an EMBL/GenBank/DDBJ whole genome shotgun (WGS) entry which is preliminary data.</text>
</comment>
<reference evidence="2 3" key="1">
    <citation type="submission" date="2016-01" db="EMBL/GenBank/DDBJ databases">
        <title>The new phylogeny of the genus Mycobacterium.</title>
        <authorList>
            <person name="Tarcisio F."/>
            <person name="Conor M."/>
            <person name="Antonella G."/>
            <person name="Elisabetta G."/>
            <person name="Giulia F.S."/>
            <person name="Sara T."/>
            <person name="Anna F."/>
            <person name="Clotilde B."/>
            <person name="Roberto B."/>
            <person name="Veronica D.S."/>
            <person name="Fabio R."/>
            <person name="Monica P."/>
            <person name="Olivier J."/>
            <person name="Enrico T."/>
            <person name="Nicola S."/>
        </authorList>
    </citation>
    <scope>NUCLEOTIDE SEQUENCE [LARGE SCALE GENOMIC DNA]</scope>
    <source>
        <strain evidence="2 3">ATCC 27353</strain>
    </source>
</reference>
<dbReference type="AlphaFoldDB" id="A0A1X1T5E1"/>
<gene>
    <name evidence="2" type="ORF">AWC02_20505</name>
</gene>
<organism evidence="2 3">
    <name type="scientific">Mycolicibacter engbaekii</name>
    <dbReference type="NCBI Taxonomy" id="188915"/>
    <lineage>
        <taxon>Bacteria</taxon>
        <taxon>Bacillati</taxon>
        <taxon>Actinomycetota</taxon>
        <taxon>Actinomycetes</taxon>
        <taxon>Mycobacteriales</taxon>
        <taxon>Mycobacteriaceae</taxon>
        <taxon>Mycolicibacter</taxon>
    </lineage>
</organism>
<dbReference type="Proteomes" id="UP000193465">
    <property type="component" value="Unassembled WGS sequence"/>
</dbReference>
<feature type="transmembrane region" description="Helical" evidence="1">
    <location>
        <begin position="78"/>
        <end position="97"/>
    </location>
</feature>
<name>A0A1X1T5E1_9MYCO</name>
<keyword evidence="1" id="KW-0472">Membrane</keyword>
<keyword evidence="3" id="KW-1185">Reference proteome</keyword>
<sequence>MIAAILLAVLLMLACGFGVILSMYAGMITDKCSGARHCSDSLIYAAYLVTWGGIGAALLVTLIGMVRSGLSRRTMIGWPARGWAIFVLTFAAGGLLLNAGVGG</sequence>
<proteinExistence type="predicted"/>